<evidence type="ECO:0000256" key="1">
    <source>
        <dbReference type="SAM" id="SignalP"/>
    </source>
</evidence>
<feature type="domain" description="EF-hand" evidence="2">
    <location>
        <begin position="71"/>
        <end position="106"/>
    </location>
</feature>
<dbReference type="SUPFAM" id="SSF47473">
    <property type="entry name" value="EF-hand"/>
    <property type="match status" value="1"/>
</dbReference>
<evidence type="ECO:0000313" key="3">
    <source>
        <dbReference type="EMBL" id="QKQ24319.1"/>
    </source>
</evidence>
<organism evidence="3 4">
    <name type="scientific">Candidatus Ruthia endofausta</name>
    <dbReference type="NCBI Taxonomy" id="2738852"/>
    <lineage>
        <taxon>Bacteria</taxon>
        <taxon>Pseudomonadati</taxon>
        <taxon>Pseudomonadota</taxon>
        <taxon>Gammaproteobacteria</taxon>
        <taxon>Candidatus Pseudothioglobaceae</taxon>
        <taxon>Candidatus Ruthturnera</taxon>
    </lineage>
</organism>
<name>A0A6N0HPJ9_9GAMM</name>
<evidence type="ECO:0000259" key="2">
    <source>
        <dbReference type="PROSITE" id="PS50222"/>
    </source>
</evidence>
<dbReference type="InterPro" id="IPR011992">
    <property type="entry name" value="EF-hand-dom_pair"/>
</dbReference>
<dbReference type="PROSITE" id="PS00018">
    <property type="entry name" value="EF_HAND_1"/>
    <property type="match status" value="1"/>
</dbReference>
<dbReference type="Gene3D" id="1.10.238.10">
    <property type="entry name" value="EF-hand"/>
    <property type="match status" value="1"/>
</dbReference>
<dbReference type="EMBL" id="CP054490">
    <property type="protein sequence ID" value="QKQ24319.1"/>
    <property type="molecule type" value="Genomic_DNA"/>
</dbReference>
<dbReference type="Proteomes" id="UP000509429">
    <property type="component" value="Chromosome"/>
</dbReference>
<gene>
    <name evidence="3" type="ORF">HUE58_04110</name>
</gene>
<dbReference type="RefSeq" id="WP_174605756.1">
    <property type="nucleotide sequence ID" value="NZ_CP054490.1"/>
</dbReference>
<proteinExistence type="predicted"/>
<dbReference type="GO" id="GO:0005509">
    <property type="term" value="F:calcium ion binding"/>
    <property type="evidence" value="ECO:0007669"/>
    <property type="project" value="InterPro"/>
</dbReference>
<feature type="chain" id="PRO_5027015160" description="EF-hand domain-containing protein" evidence="1">
    <location>
        <begin position="25"/>
        <end position="111"/>
    </location>
</feature>
<dbReference type="InterPro" id="IPR018247">
    <property type="entry name" value="EF_Hand_1_Ca_BS"/>
</dbReference>
<dbReference type="KEGG" id="reo:HUE58_04110"/>
<dbReference type="AlphaFoldDB" id="A0A6N0HPJ9"/>
<accession>A0A6N0HPJ9</accession>
<dbReference type="PROSITE" id="PS50222">
    <property type="entry name" value="EF_HAND_2"/>
    <property type="match status" value="1"/>
</dbReference>
<sequence length="111" mass="13151">MKKQPLILTLTTTLLLTTSSYVFSDNSRAYDQDNHEHQSYNQHHTSYYANKNHKFERHNMNNTGKRITLDEFITLKKAKFSQMDTNGDGVLTQNEMRNHRRNQHQSMKGMF</sequence>
<dbReference type="InterPro" id="IPR002048">
    <property type="entry name" value="EF_hand_dom"/>
</dbReference>
<keyword evidence="1" id="KW-0732">Signal</keyword>
<keyword evidence="4" id="KW-1185">Reference proteome</keyword>
<feature type="signal peptide" evidence="1">
    <location>
        <begin position="1"/>
        <end position="24"/>
    </location>
</feature>
<reference evidence="3 4" key="1">
    <citation type="submission" date="2020-05" db="EMBL/GenBank/DDBJ databases">
        <title>Horizontal transmission and recombination maintain forever young bacterial symbiont genomes.</title>
        <authorList>
            <person name="Russell S.L."/>
            <person name="Pepper-Tunick E."/>
            <person name="Svedberg J."/>
            <person name="Byrne A."/>
            <person name="Ruelas Castillo J."/>
            <person name="Vollmers C."/>
            <person name="Beinart R.A."/>
            <person name="Corbett-Detig R."/>
        </authorList>
    </citation>
    <scope>NUCLEOTIDE SEQUENCE [LARGE SCALE GENOMIC DNA]</scope>
    <source>
        <strain evidence="3">JDF_Ridge</strain>
    </source>
</reference>
<protein>
    <recommendedName>
        <fullName evidence="2">EF-hand domain-containing protein</fullName>
    </recommendedName>
</protein>
<evidence type="ECO:0000313" key="4">
    <source>
        <dbReference type="Proteomes" id="UP000509429"/>
    </source>
</evidence>